<accession>G3B000</accession>
<dbReference type="EMBL" id="GL996514">
    <property type="protein sequence ID" value="EGV65279.1"/>
    <property type="molecule type" value="Genomic_DNA"/>
</dbReference>
<organism evidence="4">
    <name type="scientific">Candida tenuis (strain ATCC 10573 / BCRC 21748 / CBS 615 / JCM 9827 / NBRC 10315 / NRRL Y-1498 / VKM Y-70)</name>
    <name type="common">Yeast</name>
    <name type="synonym">Yamadazyma tenuis</name>
    <dbReference type="NCBI Taxonomy" id="590646"/>
    <lineage>
        <taxon>Eukaryota</taxon>
        <taxon>Fungi</taxon>
        <taxon>Dikarya</taxon>
        <taxon>Ascomycota</taxon>
        <taxon>Saccharomycotina</taxon>
        <taxon>Pichiomycetes</taxon>
        <taxon>Debaryomycetaceae</taxon>
        <taxon>Yamadazyma</taxon>
    </lineage>
</organism>
<dbReference type="AlphaFoldDB" id="G3B000"/>
<dbReference type="Proteomes" id="UP000000707">
    <property type="component" value="Unassembled WGS sequence"/>
</dbReference>
<evidence type="ECO:0000256" key="1">
    <source>
        <dbReference type="SAM" id="MobiDB-lite"/>
    </source>
</evidence>
<dbReference type="HOGENOM" id="CLU_2605801_0_0_1"/>
<feature type="region of interest" description="Disordered" evidence="1">
    <location>
        <begin position="1"/>
        <end position="28"/>
    </location>
</feature>
<keyword evidence="2" id="KW-1133">Transmembrane helix</keyword>
<evidence type="ECO:0000313" key="3">
    <source>
        <dbReference type="EMBL" id="EGV65279.1"/>
    </source>
</evidence>
<feature type="transmembrane region" description="Helical" evidence="2">
    <location>
        <begin position="59"/>
        <end position="78"/>
    </location>
</feature>
<proteinExistence type="predicted"/>
<evidence type="ECO:0000256" key="2">
    <source>
        <dbReference type="SAM" id="Phobius"/>
    </source>
</evidence>
<name>G3B000_CANTC</name>
<keyword evidence="2" id="KW-0472">Membrane</keyword>
<protein>
    <submittedName>
        <fullName evidence="3">Uncharacterized protein</fullName>
    </submittedName>
</protein>
<keyword evidence="4" id="KW-1185">Reference proteome</keyword>
<gene>
    <name evidence="3" type="ORF">CANTEDRAFT_113019</name>
</gene>
<keyword evidence="2" id="KW-0812">Transmembrane</keyword>
<feature type="compositionally biased region" description="Basic and acidic residues" evidence="1">
    <location>
        <begin position="1"/>
        <end position="10"/>
    </location>
</feature>
<feature type="compositionally biased region" description="Polar residues" evidence="1">
    <location>
        <begin position="14"/>
        <end position="23"/>
    </location>
</feature>
<sequence>METQKGDRKFKPPQVNTNASNTDVLAPVSGGTSLKTSLSAGYNSSNATIWEHNSGQSSLKTMIALSCFLLFSFQIILFI</sequence>
<reference evidence="3 4" key="1">
    <citation type="journal article" date="2011" name="Proc. Natl. Acad. Sci. U.S.A.">
        <title>Comparative genomics of xylose-fermenting fungi for enhanced biofuel production.</title>
        <authorList>
            <person name="Wohlbach D.J."/>
            <person name="Kuo A."/>
            <person name="Sato T.K."/>
            <person name="Potts K.M."/>
            <person name="Salamov A.A."/>
            <person name="LaButti K.M."/>
            <person name="Sun H."/>
            <person name="Clum A."/>
            <person name="Pangilinan J.L."/>
            <person name="Lindquist E.A."/>
            <person name="Lucas S."/>
            <person name="Lapidus A."/>
            <person name="Jin M."/>
            <person name="Gunawan C."/>
            <person name="Balan V."/>
            <person name="Dale B.E."/>
            <person name="Jeffries T.W."/>
            <person name="Zinkel R."/>
            <person name="Barry K.W."/>
            <person name="Grigoriev I.V."/>
            <person name="Gasch A.P."/>
        </authorList>
    </citation>
    <scope>NUCLEOTIDE SEQUENCE [LARGE SCALE GENOMIC DNA]</scope>
    <source>
        <strain evidence="4">ATCC 10573 / BCRC 21748 / CBS 615 / JCM 9827 / NBRC 10315 / NRRL Y-1498 / VKM Y-70</strain>
    </source>
</reference>
<evidence type="ECO:0000313" key="4">
    <source>
        <dbReference type="Proteomes" id="UP000000707"/>
    </source>
</evidence>